<dbReference type="Gene3D" id="1.20.120.160">
    <property type="entry name" value="HPT domain"/>
    <property type="match status" value="1"/>
</dbReference>
<protein>
    <recommendedName>
        <fullName evidence="3">HPt domain-containing protein</fullName>
    </recommendedName>
</protein>
<dbReference type="FunFam" id="1.20.120.160:FF:000007">
    <property type="entry name" value="Multistep phosphorelay regulator 1"/>
    <property type="match status" value="1"/>
</dbReference>
<evidence type="ECO:0000313" key="5">
    <source>
        <dbReference type="Proteomes" id="UP000184073"/>
    </source>
</evidence>
<dbReference type="AlphaFoldDB" id="A0A1L9PAN8"/>
<dbReference type="GO" id="GO:0043424">
    <property type="term" value="F:protein histidine kinase binding"/>
    <property type="evidence" value="ECO:0007669"/>
    <property type="project" value="InterPro"/>
</dbReference>
<dbReference type="PANTHER" id="PTHR28242">
    <property type="entry name" value="PHOSPHORELAY INTERMEDIATE PROTEIN YPD1"/>
    <property type="match status" value="1"/>
</dbReference>
<dbReference type="GO" id="GO:0005737">
    <property type="term" value="C:cytoplasm"/>
    <property type="evidence" value="ECO:0007669"/>
    <property type="project" value="TreeGrafter"/>
</dbReference>
<evidence type="ECO:0000313" key="4">
    <source>
        <dbReference type="EMBL" id="OJI98542.1"/>
    </source>
</evidence>
<keyword evidence="1" id="KW-0597">Phosphoprotein</keyword>
<dbReference type="InterPro" id="IPR045871">
    <property type="entry name" value="AHP1-5/YPD1"/>
</dbReference>
<dbReference type="RefSeq" id="XP_040664305.1">
    <property type="nucleotide sequence ID" value="XM_040813651.1"/>
</dbReference>
<dbReference type="GeneID" id="63729162"/>
<dbReference type="OrthoDB" id="1673781at2759"/>
<dbReference type="PROSITE" id="PS50894">
    <property type="entry name" value="HPT"/>
    <property type="match status" value="1"/>
</dbReference>
<evidence type="ECO:0000256" key="1">
    <source>
        <dbReference type="PROSITE-ProRule" id="PRU00110"/>
    </source>
</evidence>
<dbReference type="GO" id="GO:0005634">
    <property type="term" value="C:nucleus"/>
    <property type="evidence" value="ECO:0007669"/>
    <property type="project" value="TreeGrafter"/>
</dbReference>
<dbReference type="VEuPathDB" id="FungiDB:ASPVEDRAFT_468256"/>
<proteinExistence type="predicted"/>
<dbReference type="PANTHER" id="PTHR28242:SF52">
    <property type="entry name" value="PHOSPHORELAY INTERMEDIATE PROTEIN YPD1"/>
    <property type="match status" value="1"/>
</dbReference>
<dbReference type="GO" id="GO:0009927">
    <property type="term" value="F:histidine phosphotransfer kinase activity"/>
    <property type="evidence" value="ECO:0007669"/>
    <property type="project" value="InterPro"/>
</dbReference>
<dbReference type="CDD" id="cd00088">
    <property type="entry name" value="HPT"/>
    <property type="match status" value="1"/>
</dbReference>
<reference evidence="5" key="1">
    <citation type="journal article" date="2017" name="Genome Biol.">
        <title>Comparative genomics reveals high biological diversity and specific adaptations in the industrially and medically important fungal genus Aspergillus.</title>
        <authorList>
            <person name="de Vries R.P."/>
            <person name="Riley R."/>
            <person name="Wiebenga A."/>
            <person name="Aguilar-Osorio G."/>
            <person name="Amillis S."/>
            <person name="Uchima C.A."/>
            <person name="Anderluh G."/>
            <person name="Asadollahi M."/>
            <person name="Askin M."/>
            <person name="Barry K."/>
            <person name="Battaglia E."/>
            <person name="Bayram O."/>
            <person name="Benocci T."/>
            <person name="Braus-Stromeyer S.A."/>
            <person name="Caldana C."/>
            <person name="Canovas D."/>
            <person name="Cerqueira G.C."/>
            <person name="Chen F."/>
            <person name="Chen W."/>
            <person name="Choi C."/>
            <person name="Clum A."/>
            <person name="Dos Santos R.A."/>
            <person name="Damasio A.R."/>
            <person name="Diallinas G."/>
            <person name="Emri T."/>
            <person name="Fekete E."/>
            <person name="Flipphi M."/>
            <person name="Freyberg S."/>
            <person name="Gallo A."/>
            <person name="Gournas C."/>
            <person name="Habgood R."/>
            <person name="Hainaut M."/>
            <person name="Harispe M.L."/>
            <person name="Henrissat B."/>
            <person name="Hilden K.S."/>
            <person name="Hope R."/>
            <person name="Hossain A."/>
            <person name="Karabika E."/>
            <person name="Karaffa L."/>
            <person name="Karanyi Z."/>
            <person name="Krasevec N."/>
            <person name="Kuo A."/>
            <person name="Kusch H."/>
            <person name="LaButti K."/>
            <person name="Lagendijk E.L."/>
            <person name="Lapidus A."/>
            <person name="Levasseur A."/>
            <person name="Lindquist E."/>
            <person name="Lipzen A."/>
            <person name="Logrieco A.F."/>
            <person name="MacCabe A."/>
            <person name="Maekelae M.R."/>
            <person name="Malavazi I."/>
            <person name="Melin P."/>
            <person name="Meyer V."/>
            <person name="Mielnichuk N."/>
            <person name="Miskei M."/>
            <person name="Molnar A.P."/>
            <person name="Mule G."/>
            <person name="Ngan C.Y."/>
            <person name="Orejas M."/>
            <person name="Orosz E."/>
            <person name="Ouedraogo J.P."/>
            <person name="Overkamp K.M."/>
            <person name="Park H.-S."/>
            <person name="Perrone G."/>
            <person name="Piumi F."/>
            <person name="Punt P.J."/>
            <person name="Ram A.F."/>
            <person name="Ramon A."/>
            <person name="Rauscher S."/>
            <person name="Record E."/>
            <person name="Riano-Pachon D.M."/>
            <person name="Robert V."/>
            <person name="Roehrig J."/>
            <person name="Ruller R."/>
            <person name="Salamov A."/>
            <person name="Salih N.S."/>
            <person name="Samson R.A."/>
            <person name="Sandor E."/>
            <person name="Sanguinetti M."/>
            <person name="Schuetze T."/>
            <person name="Sepcic K."/>
            <person name="Shelest E."/>
            <person name="Sherlock G."/>
            <person name="Sophianopoulou V."/>
            <person name="Squina F.M."/>
            <person name="Sun H."/>
            <person name="Susca A."/>
            <person name="Todd R.B."/>
            <person name="Tsang A."/>
            <person name="Unkles S.E."/>
            <person name="van de Wiele N."/>
            <person name="van Rossen-Uffink D."/>
            <person name="Oliveira J.V."/>
            <person name="Vesth T.C."/>
            <person name="Visser J."/>
            <person name="Yu J.-H."/>
            <person name="Zhou M."/>
            <person name="Andersen M.R."/>
            <person name="Archer D.B."/>
            <person name="Baker S.E."/>
            <person name="Benoit I."/>
            <person name="Brakhage A.A."/>
            <person name="Braus G.H."/>
            <person name="Fischer R."/>
            <person name="Frisvad J.C."/>
            <person name="Goldman G.H."/>
            <person name="Houbraken J."/>
            <person name="Oakley B."/>
            <person name="Pocsi I."/>
            <person name="Scazzocchio C."/>
            <person name="Seiboth B."/>
            <person name="vanKuyk P.A."/>
            <person name="Wortman J."/>
            <person name="Dyer P.S."/>
            <person name="Grigoriev I.V."/>
        </authorList>
    </citation>
    <scope>NUCLEOTIDE SEQUENCE [LARGE SCALE GENOMIC DNA]</scope>
    <source>
        <strain evidence="5">CBS 583.65</strain>
    </source>
</reference>
<evidence type="ECO:0000259" key="3">
    <source>
        <dbReference type="PROSITE" id="PS50894"/>
    </source>
</evidence>
<keyword evidence="5" id="KW-1185">Reference proteome</keyword>
<feature type="domain" description="HPt" evidence="3">
    <location>
        <begin position="43"/>
        <end position="145"/>
    </location>
</feature>
<dbReference type="GO" id="GO:0000160">
    <property type="term" value="P:phosphorelay signal transduction system"/>
    <property type="evidence" value="ECO:0007669"/>
    <property type="project" value="InterPro"/>
</dbReference>
<dbReference type="Proteomes" id="UP000184073">
    <property type="component" value="Unassembled WGS sequence"/>
</dbReference>
<dbReference type="STRING" id="1036611.A0A1L9PAN8"/>
<sequence length="162" mass="18037">MASSTTTTKTKEETAKPRTLADMSESIDQATFEQILEMDEEGEHDFSKGIVYGFFDQAESTFEKMETALKEKKLSELSSLGHFLKGSSATIGLTKVKDACEKIQHYGAGKDESGTNDESDEKVSLDKIGKTLETAKKDYKEVEAFFREYFGDEETPDSPKDS</sequence>
<dbReference type="InterPro" id="IPR008207">
    <property type="entry name" value="Sig_transdc_His_kin_Hpt_dom"/>
</dbReference>
<dbReference type="Pfam" id="PF01627">
    <property type="entry name" value="Hpt"/>
    <property type="match status" value="1"/>
</dbReference>
<evidence type="ECO:0000256" key="2">
    <source>
        <dbReference type="SAM" id="MobiDB-lite"/>
    </source>
</evidence>
<dbReference type="InterPro" id="IPR036641">
    <property type="entry name" value="HPT_dom_sf"/>
</dbReference>
<dbReference type="SUPFAM" id="SSF47226">
    <property type="entry name" value="Histidine-containing phosphotransfer domain, HPT domain"/>
    <property type="match status" value="1"/>
</dbReference>
<feature type="region of interest" description="Disordered" evidence="2">
    <location>
        <begin position="1"/>
        <end position="24"/>
    </location>
</feature>
<feature type="modified residue" description="Phosphohistidine" evidence="1">
    <location>
        <position position="82"/>
    </location>
</feature>
<dbReference type="EMBL" id="KV878126">
    <property type="protein sequence ID" value="OJI98542.1"/>
    <property type="molecule type" value="Genomic_DNA"/>
</dbReference>
<accession>A0A1L9PAN8</accession>
<organism evidence="4 5">
    <name type="scientific">Aspergillus versicolor CBS 583.65</name>
    <dbReference type="NCBI Taxonomy" id="1036611"/>
    <lineage>
        <taxon>Eukaryota</taxon>
        <taxon>Fungi</taxon>
        <taxon>Dikarya</taxon>
        <taxon>Ascomycota</taxon>
        <taxon>Pezizomycotina</taxon>
        <taxon>Eurotiomycetes</taxon>
        <taxon>Eurotiomycetidae</taxon>
        <taxon>Eurotiales</taxon>
        <taxon>Aspergillaceae</taxon>
        <taxon>Aspergillus</taxon>
        <taxon>Aspergillus subgen. Nidulantes</taxon>
    </lineage>
</organism>
<gene>
    <name evidence="4" type="ORF">ASPVEDRAFT_468256</name>
</gene>
<name>A0A1L9PAN8_ASPVE</name>